<feature type="domain" description="ABC transmembrane type-2" evidence="7">
    <location>
        <begin position="38"/>
        <end position="272"/>
    </location>
</feature>
<keyword evidence="6" id="KW-1003">Cell membrane</keyword>
<dbReference type="InterPro" id="IPR000412">
    <property type="entry name" value="ABC_2_transport"/>
</dbReference>
<dbReference type="InterPro" id="IPR051784">
    <property type="entry name" value="Nod_factor_ABC_transporter"/>
</dbReference>
<proteinExistence type="inferred from homology"/>
<reference evidence="8 9" key="1">
    <citation type="submission" date="2021-01" db="EMBL/GenBank/DDBJ databases">
        <title>Whole genome shotgun sequence of Verrucosispora lutea NBRC 106530.</title>
        <authorList>
            <person name="Komaki H."/>
            <person name="Tamura T."/>
        </authorList>
    </citation>
    <scope>NUCLEOTIDE SEQUENCE [LARGE SCALE GENOMIC DNA]</scope>
    <source>
        <strain evidence="8 9">NBRC 106530</strain>
    </source>
</reference>
<name>A0ABQ4IZ77_9ACTN</name>
<evidence type="ECO:0000256" key="1">
    <source>
        <dbReference type="ARBA" id="ARBA00004141"/>
    </source>
</evidence>
<keyword evidence="4 6" id="KW-0472">Membrane</keyword>
<keyword evidence="6" id="KW-0813">Transport</keyword>
<evidence type="ECO:0000256" key="5">
    <source>
        <dbReference type="ARBA" id="ARBA00023251"/>
    </source>
</evidence>
<dbReference type="PROSITE" id="PS51012">
    <property type="entry name" value="ABC_TM2"/>
    <property type="match status" value="1"/>
</dbReference>
<protein>
    <recommendedName>
        <fullName evidence="6">Transport permease protein</fullName>
    </recommendedName>
</protein>
<comment type="caution">
    <text evidence="8">The sequence shown here is derived from an EMBL/GenBank/DDBJ whole genome shotgun (WGS) entry which is preliminary data.</text>
</comment>
<organism evidence="8 9">
    <name type="scientific">Micromonospora lutea</name>
    <dbReference type="NCBI Taxonomy" id="419825"/>
    <lineage>
        <taxon>Bacteria</taxon>
        <taxon>Bacillati</taxon>
        <taxon>Actinomycetota</taxon>
        <taxon>Actinomycetes</taxon>
        <taxon>Micromonosporales</taxon>
        <taxon>Micromonosporaceae</taxon>
        <taxon>Micromonospora</taxon>
    </lineage>
</organism>
<feature type="transmembrane region" description="Helical" evidence="6">
    <location>
        <begin position="184"/>
        <end position="202"/>
    </location>
</feature>
<dbReference type="InterPro" id="IPR047817">
    <property type="entry name" value="ABC2_TM_bact-type"/>
</dbReference>
<evidence type="ECO:0000256" key="4">
    <source>
        <dbReference type="ARBA" id="ARBA00023136"/>
    </source>
</evidence>
<dbReference type="Proteomes" id="UP000643165">
    <property type="component" value="Unassembled WGS sequence"/>
</dbReference>
<feature type="transmembrane region" description="Helical" evidence="6">
    <location>
        <begin position="246"/>
        <end position="266"/>
    </location>
</feature>
<keyword evidence="2 6" id="KW-0812">Transmembrane</keyword>
<evidence type="ECO:0000256" key="6">
    <source>
        <dbReference type="RuleBase" id="RU361157"/>
    </source>
</evidence>
<evidence type="ECO:0000313" key="8">
    <source>
        <dbReference type="EMBL" id="GIJ23147.1"/>
    </source>
</evidence>
<dbReference type="RefSeq" id="WP_204001316.1">
    <property type="nucleotide sequence ID" value="NZ_BOPB01000021.1"/>
</dbReference>
<comment type="subcellular location">
    <subcellularLocation>
        <location evidence="6">Cell membrane</location>
        <topology evidence="6">Multi-pass membrane protein</topology>
    </subcellularLocation>
    <subcellularLocation>
        <location evidence="1">Membrane</location>
        <topology evidence="1">Multi-pass membrane protein</topology>
    </subcellularLocation>
</comment>
<dbReference type="PANTHER" id="PTHR43229">
    <property type="entry name" value="NODULATION PROTEIN J"/>
    <property type="match status" value="1"/>
</dbReference>
<evidence type="ECO:0000313" key="9">
    <source>
        <dbReference type="Proteomes" id="UP000643165"/>
    </source>
</evidence>
<comment type="similarity">
    <text evidence="6">Belongs to the ABC-2 integral membrane protein family.</text>
</comment>
<dbReference type="PANTHER" id="PTHR43229:SF2">
    <property type="entry name" value="NODULATION PROTEIN J"/>
    <property type="match status" value="1"/>
</dbReference>
<sequence length="274" mass="29039">MTTTAPVTTAPAIAAPRLLAASWIIARRSISSWRQQLGAMATGWLFPIFVTLLFLGLFGGALDVPGDSTYVDFLIPGMFAVTMLFGLESTTLSAAADATRGLNDRLRSYPINGAAIVLGRATADLISSLISLTLMAAFALAMGWRPVVGVAGAILALMLLLALRFALLWIGIFVGYGARSVESVAYIQIVTWPIAFLSSVFVNPATMPDWLGTLAELNPISATATALRDLLGATSWPTQSFAGDQAVAMAAFWPLLLTAVYLPLAARRFRKGGK</sequence>
<dbReference type="Pfam" id="PF01061">
    <property type="entry name" value="ABC2_membrane"/>
    <property type="match status" value="1"/>
</dbReference>
<keyword evidence="5" id="KW-0046">Antibiotic resistance</keyword>
<evidence type="ECO:0000256" key="2">
    <source>
        <dbReference type="ARBA" id="ARBA00022692"/>
    </source>
</evidence>
<feature type="transmembrane region" description="Helical" evidence="6">
    <location>
        <begin position="147"/>
        <end position="172"/>
    </location>
</feature>
<dbReference type="InterPro" id="IPR013525">
    <property type="entry name" value="ABC2_TM"/>
</dbReference>
<feature type="transmembrane region" description="Helical" evidence="6">
    <location>
        <begin position="73"/>
        <end position="96"/>
    </location>
</feature>
<evidence type="ECO:0000256" key="3">
    <source>
        <dbReference type="ARBA" id="ARBA00022989"/>
    </source>
</evidence>
<dbReference type="PIRSF" id="PIRSF006648">
    <property type="entry name" value="DrrB"/>
    <property type="match status" value="1"/>
</dbReference>
<dbReference type="EMBL" id="BOPB01000021">
    <property type="protein sequence ID" value="GIJ23147.1"/>
    <property type="molecule type" value="Genomic_DNA"/>
</dbReference>
<evidence type="ECO:0000259" key="7">
    <source>
        <dbReference type="PROSITE" id="PS51012"/>
    </source>
</evidence>
<feature type="transmembrane region" description="Helical" evidence="6">
    <location>
        <begin position="37"/>
        <end position="61"/>
    </location>
</feature>
<accession>A0ABQ4IZ77</accession>
<keyword evidence="3 6" id="KW-1133">Transmembrane helix</keyword>
<feature type="transmembrane region" description="Helical" evidence="6">
    <location>
        <begin position="117"/>
        <end position="141"/>
    </location>
</feature>
<keyword evidence="9" id="KW-1185">Reference proteome</keyword>
<gene>
    <name evidence="8" type="ORF">Vlu01_37710</name>
</gene>